<keyword evidence="9" id="KW-0472">Membrane</keyword>
<keyword evidence="7" id="KW-0238">DNA-binding</keyword>
<evidence type="ECO:0000256" key="2">
    <source>
        <dbReference type="ARBA" id="ARBA00012417"/>
    </source>
</evidence>
<comment type="similarity">
    <text evidence="1">Belongs to the DNA polymerase type-B family.</text>
</comment>
<sequence length="358" mass="41101">MEKKTYVEKKGCINTYIWKCEFDKHIREDESTKKFIDSLQLDIVIPLEPRDAFVEGRTEAFNLYHESSFDDSVKYYDVTSLYPYINKTGKAVIGHPRIVTENFDNLRMYEGLIKCKCYPARGLHIPVLVLPAKMNKKLLFSLCRTCTEIKQQTTYHHGNKELSFTGTWVTDELKVAVNKEYILSTIYEVWHFDEVAQYDPISKTGGIFTEYINTFLKMKQDASGWPSWCITMEQRQHYIQDCYEKEGILLDYNKIEKNPGLRALAKLMLNIFLDEAREQADSLSMVIASRVAENECTYALTDFSAAFNTPIGPTFDDELNTVLAKRELMLLHKLIISIAFTGIICSTPGGITMVSDSA</sequence>
<dbReference type="InterPro" id="IPR004868">
    <property type="entry name" value="DNA-dir_DNA_pol_B_mt/vir"/>
</dbReference>
<dbReference type="EMBL" id="UYJE01003682">
    <property type="protein sequence ID" value="VDI21496.1"/>
    <property type="molecule type" value="Genomic_DNA"/>
</dbReference>
<protein>
    <recommendedName>
        <fullName evidence="2">DNA-directed DNA polymerase</fullName>
        <ecNumber evidence="2">2.7.7.7</ecNumber>
    </recommendedName>
</protein>
<organism evidence="11 12">
    <name type="scientific">Mytilus galloprovincialis</name>
    <name type="common">Mediterranean mussel</name>
    <dbReference type="NCBI Taxonomy" id="29158"/>
    <lineage>
        <taxon>Eukaryota</taxon>
        <taxon>Metazoa</taxon>
        <taxon>Spiralia</taxon>
        <taxon>Lophotrochozoa</taxon>
        <taxon>Mollusca</taxon>
        <taxon>Bivalvia</taxon>
        <taxon>Autobranchia</taxon>
        <taxon>Pteriomorphia</taxon>
        <taxon>Mytilida</taxon>
        <taxon>Mytiloidea</taxon>
        <taxon>Mytilidae</taxon>
        <taxon>Mytilinae</taxon>
        <taxon>Mytilus</taxon>
    </lineage>
</organism>
<dbReference type="InterPro" id="IPR043502">
    <property type="entry name" value="DNA/RNA_pol_sf"/>
</dbReference>
<evidence type="ECO:0000256" key="9">
    <source>
        <dbReference type="SAM" id="Phobius"/>
    </source>
</evidence>
<keyword evidence="3" id="KW-0808">Transferase</keyword>
<dbReference type="PANTHER" id="PTHR33568:SF3">
    <property type="entry name" value="DNA-DIRECTED DNA POLYMERASE"/>
    <property type="match status" value="1"/>
</dbReference>
<evidence type="ECO:0000256" key="3">
    <source>
        <dbReference type="ARBA" id="ARBA00022679"/>
    </source>
</evidence>
<evidence type="ECO:0000256" key="4">
    <source>
        <dbReference type="ARBA" id="ARBA00022695"/>
    </source>
</evidence>
<keyword evidence="9" id="KW-0812">Transmembrane</keyword>
<keyword evidence="9" id="KW-1133">Transmembrane helix</keyword>
<evidence type="ECO:0000256" key="6">
    <source>
        <dbReference type="ARBA" id="ARBA00022932"/>
    </source>
</evidence>
<evidence type="ECO:0000256" key="8">
    <source>
        <dbReference type="ARBA" id="ARBA00049244"/>
    </source>
</evidence>
<reference evidence="11" key="1">
    <citation type="submission" date="2018-11" db="EMBL/GenBank/DDBJ databases">
        <authorList>
            <person name="Alioto T."/>
            <person name="Alioto T."/>
        </authorList>
    </citation>
    <scope>NUCLEOTIDE SEQUENCE</scope>
</reference>
<dbReference type="GO" id="GO:0000166">
    <property type="term" value="F:nucleotide binding"/>
    <property type="evidence" value="ECO:0007669"/>
    <property type="project" value="InterPro"/>
</dbReference>
<dbReference type="GO" id="GO:0003677">
    <property type="term" value="F:DNA binding"/>
    <property type="evidence" value="ECO:0007669"/>
    <property type="project" value="UniProtKB-KW"/>
</dbReference>
<comment type="catalytic activity">
    <reaction evidence="8">
        <text>DNA(n) + a 2'-deoxyribonucleoside 5'-triphosphate = DNA(n+1) + diphosphate</text>
        <dbReference type="Rhea" id="RHEA:22508"/>
        <dbReference type="Rhea" id="RHEA-COMP:17339"/>
        <dbReference type="Rhea" id="RHEA-COMP:17340"/>
        <dbReference type="ChEBI" id="CHEBI:33019"/>
        <dbReference type="ChEBI" id="CHEBI:61560"/>
        <dbReference type="ChEBI" id="CHEBI:173112"/>
        <dbReference type="EC" id="2.7.7.7"/>
    </reaction>
</comment>
<keyword evidence="4" id="KW-0548">Nucleotidyltransferase</keyword>
<proteinExistence type="inferred from homology"/>
<evidence type="ECO:0000313" key="11">
    <source>
        <dbReference type="EMBL" id="VDI21496.1"/>
    </source>
</evidence>
<evidence type="ECO:0000259" key="10">
    <source>
        <dbReference type="Pfam" id="PF03175"/>
    </source>
</evidence>
<feature type="transmembrane region" description="Helical" evidence="9">
    <location>
        <begin position="334"/>
        <end position="354"/>
    </location>
</feature>
<dbReference type="GO" id="GO:0003887">
    <property type="term" value="F:DNA-directed DNA polymerase activity"/>
    <property type="evidence" value="ECO:0007669"/>
    <property type="project" value="UniProtKB-KW"/>
</dbReference>
<evidence type="ECO:0000256" key="7">
    <source>
        <dbReference type="ARBA" id="ARBA00023125"/>
    </source>
</evidence>
<name>A0A8B6DMR5_MYTGA</name>
<keyword evidence="6" id="KW-0239">DNA-directed DNA polymerase</keyword>
<keyword evidence="12" id="KW-1185">Reference proteome</keyword>
<feature type="domain" description="DNA-directed DNA polymerase family B mitochondria/virus" evidence="10">
    <location>
        <begin position="51"/>
        <end position="223"/>
    </location>
</feature>
<dbReference type="OrthoDB" id="10053808at2759"/>
<dbReference type="EC" id="2.7.7.7" evidence="2"/>
<keyword evidence="5" id="KW-0235">DNA replication</keyword>
<comment type="caution">
    <text evidence="11">The sequence shown here is derived from an EMBL/GenBank/DDBJ whole genome shotgun (WGS) entry which is preliminary data.</text>
</comment>
<dbReference type="Proteomes" id="UP000596742">
    <property type="component" value="Unassembled WGS sequence"/>
</dbReference>
<dbReference type="GO" id="GO:0006260">
    <property type="term" value="P:DNA replication"/>
    <property type="evidence" value="ECO:0007669"/>
    <property type="project" value="UniProtKB-KW"/>
</dbReference>
<evidence type="ECO:0000256" key="5">
    <source>
        <dbReference type="ARBA" id="ARBA00022705"/>
    </source>
</evidence>
<dbReference type="SUPFAM" id="SSF56672">
    <property type="entry name" value="DNA/RNA polymerases"/>
    <property type="match status" value="1"/>
</dbReference>
<dbReference type="Pfam" id="PF03175">
    <property type="entry name" value="DNA_pol_B_2"/>
    <property type="match status" value="1"/>
</dbReference>
<evidence type="ECO:0000256" key="1">
    <source>
        <dbReference type="ARBA" id="ARBA00005755"/>
    </source>
</evidence>
<dbReference type="AlphaFoldDB" id="A0A8B6DMR5"/>
<evidence type="ECO:0000313" key="12">
    <source>
        <dbReference type="Proteomes" id="UP000596742"/>
    </source>
</evidence>
<dbReference type="PANTHER" id="PTHR33568">
    <property type="entry name" value="DNA POLYMERASE"/>
    <property type="match status" value="1"/>
</dbReference>
<accession>A0A8B6DMR5</accession>
<gene>
    <name evidence="11" type="ORF">MGAL_10B078374</name>
</gene>